<dbReference type="PATRIC" id="fig|859350.6.peg.904"/>
<evidence type="ECO:0008006" key="3">
    <source>
        <dbReference type="Google" id="ProtNLM"/>
    </source>
</evidence>
<dbReference type="EMBL" id="AEXL02000088">
    <property type="protein sequence ID" value="EIJ66065.1"/>
    <property type="molecule type" value="Genomic_DNA"/>
</dbReference>
<proteinExistence type="predicted"/>
<comment type="caution">
    <text evidence="1">The sequence shown here is derived from an EMBL/GenBank/DDBJ whole genome shotgun (WGS) entry which is preliminary data.</text>
</comment>
<name>I3D2X2_9ARCH</name>
<evidence type="ECO:0000313" key="2">
    <source>
        <dbReference type="Proteomes" id="UP000003423"/>
    </source>
</evidence>
<accession>I3D2X2</accession>
<sequence>MIEDLAKNLVELKNEFAKSYDGKSQIQEVIPKSTSSLFPIAEPHLESLHQFATKNPIYYNYFEKKIGSVDCVVYEGDINRYWLNSIQHGSSKAPFSPTWIMSGYVVTLFAKHLGFSEVIDIGSGDGRIAFCAKILDMESFSIEIDDMLVDLQKLLNKTIDFHPHCSDAATFDYNSLNLKHPIFFIGGLAQMGGNALAEDVLQKIHSISHLKANAGWVFAGTFSQKYAPDPKNEAGWGSLIEEHNLKSIQTISLPTAWTFHETESTPYIFSQSI</sequence>
<evidence type="ECO:0000313" key="1">
    <source>
        <dbReference type="EMBL" id="EIJ66065.1"/>
    </source>
</evidence>
<dbReference type="Proteomes" id="UP000003423">
    <property type="component" value="Unassembled WGS sequence"/>
</dbReference>
<organism evidence="1 2">
    <name type="scientific">Candidatus Nitrosopumilus salarius BD31</name>
    <dbReference type="NCBI Taxonomy" id="859350"/>
    <lineage>
        <taxon>Archaea</taxon>
        <taxon>Nitrososphaerota</taxon>
        <taxon>Nitrososphaeria</taxon>
        <taxon>Nitrosopumilales</taxon>
        <taxon>Nitrosopumilaceae</taxon>
        <taxon>Nitrosopumilus</taxon>
    </lineage>
</organism>
<dbReference type="SUPFAM" id="SSF53335">
    <property type="entry name" value="S-adenosyl-L-methionine-dependent methyltransferases"/>
    <property type="match status" value="1"/>
</dbReference>
<dbReference type="OrthoDB" id="7386at2157"/>
<dbReference type="RefSeq" id="WP_008299071.1">
    <property type="nucleotide sequence ID" value="NZ_AEXL02000088.1"/>
</dbReference>
<reference evidence="1 2" key="1">
    <citation type="journal article" date="2012" name="J. Bacteriol.">
        <title>Genome sequence of "Candidatus Nitrosopumilus salaria" BD31, an ammonia-oxidizing archaeon from the San Francisco Bay estuary.</title>
        <authorList>
            <person name="Mosier A.C."/>
            <person name="Allen E.E."/>
            <person name="Kim M."/>
            <person name="Ferriera S."/>
            <person name="Francis C.A."/>
        </authorList>
    </citation>
    <scope>NUCLEOTIDE SEQUENCE [LARGE SCALE GENOMIC DNA]</scope>
    <source>
        <strain evidence="1 2">BD31</strain>
    </source>
</reference>
<keyword evidence="2" id="KW-1185">Reference proteome</keyword>
<dbReference type="AlphaFoldDB" id="I3D2X2"/>
<dbReference type="InterPro" id="IPR029063">
    <property type="entry name" value="SAM-dependent_MTases_sf"/>
</dbReference>
<protein>
    <recommendedName>
        <fullName evidence="3">DOT1 domain-containing protein</fullName>
    </recommendedName>
</protein>
<gene>
    <name evidence="1" type="ORF">BD31_I1911</name>
</gene>